<evidence type="ECO:0000256" key="5">
    <source>
        <dbReference type="ARBA" id="ARBA00022927"/>
    </source>
</evidence>
<evidence type="ECO:0008006" key="12">
    <source>
        <dbReference type="Google" id="ProtNLM"/>
    </source>
</evidence>
<dbReference type="InterPro" id="IPR019018">
    <property type="entry name" value="Rab-bd_FIP-RBD"/>
</dbReference>
<dbReference type="GO" id="GO:0015031">
    <property type="term" value="P:protein transport"/>
    <property type="evidence" value="ECO:0007669"/>
    <property type="project" value="UniProtKB-KW"/>
</dbReference>
<evidence type="ECO:0000256" key="7">
    <source>
        <dbReference type="SAM" id="MobiDB-lite"/>
    </source>
</evidence>
<dbReference type="GO" id="GO:0055037">
    <property type="term" value="C:recycling endosome"/>
    <property type="evidence" value="ECO:0007669"/>
    <property type="project" value="UniProtKB-SubCell"/>
</dbReference>
<dbReference type="SUPFAM" id="SSF144270">
    <property type="entry name" value="Eferin C-derminal domain-like"/>
    <property type="match status" value="1"/>
</dbReference>
<dbReference type="GO" id="GO:0045055">
    <property type="term" value="P:regulated exocytosis"/>
    <property type="evidence" value="ECO:0007669"/>
    <property type="project" value="TreeGrafter"/>
</dbReference>
<accession>A0AAW1CIN1</accession>
<dbReference type="GO" id="GO:0031267">
    <property type="term" value="F:small GTPase binding"/>
    <property type="evidence" value="ECO:0007669"/>
    <property type="project" value="InterPro"/>
</dbReference>
<keyword evidence="4" id="KW-0967">Endosome</keyword>
<keyword evidence="11" id="KW-1185">Reference proteome</keyword>
<dbReference type="PROSITE" id="PS50004">
    <property type="entry name" value="C2"/>
    <property type="match status" value="1"/>
</dbReference>
<feature type="compositionally biased region" description="Basic residues" evidence="7">
    <location>
        <begin position="189"/>
        <end position="199"/>
    </location>
</feature>
<evidence type="ECO:0000313" key="10">
    <source>
        <dbReference type="EMBL" id="KAK9497245.1"/>
    </source>
</evidence>
<gene>
    <name evidence="10" type="ORF">O3M35_004602</name>
</gene>
<protein>
    <recommendedName>
        <fullName evidence="12">Rab11 family-interacting protein 1</fullName>
    </recommendedName>
</protein>
<feature type="region of interest" description="Disordered" evidence="7">
    <location>
        <begin position="189"/>
        <end position="230"/>
    </location>
</feature>
<evidence type="ECO:0000256" key="1">
    <source>
        <dbReference type="ARBA" id="ARBA00004172"/>
    </source>
</evidence>
<dbReference type="EMBL" id="JAPXFL010000015">
    <property type="protein sequence ID" value="KAK9497245.1"/>
    <property type="molecule type" value="Genomic_DNA"/>
</dbReference>
<feature type="region of interest" description="Disordered" evidence="7">
    <location>
        <begin position="249"/>
        <end position="278"/>
    </location>
</feature>
<comment type="subcellular location">
    <subcellularLocation>
        <location evidence="1">Recycling endosome</location>
    </subcellularLocation>
</comment>
<dbReference type="FunFam" id="2.60.40.150:FF:000151">
    <property type="entry name" value="Rab11 family-interacting protein 1"/>
    <property type="match status" value="1"/>
</dbReference>
<dbReference type="InterPro" id="IPR000008">
    <property type="entry name" value="C2_dom"/>
</dbReference>
<dbReference type="AlphaFoldDB" id="A0AAW1CIN1"/>
<dbReference type="SMART" id="SM00239">
    <property type="entry name" value="C2"/>
    <property type="match status" value="1"/>
</dbReference>
<evidence type="ECO:0000256" key="2">
    <source>
        <dbReference type="ARBA" id="ARBA00022448"/>
    </source>
</evidence>
<feature type="domain" description="FIP-RBD" evidence="9">
    <location>
        <begin position="328"/>
        <end position="390"/>
    </location>
</feature>
<dbReference type="Proteomes" id="UP001461498">
    <property type="component" value="Unassembled WGS sequence"/>
</dbReference>
<dbReference type="Pfam" id="PF09457">
    <property type="entry name" value="RBD-FIP"/>
    <property type="match status" value="1"/>
</dbReference>
<dbReference type="InterPro" id="IPR037245">
    <property type="entry name" value="FIP-RBD_C_sf"/>
</dbReference>
<proteinExistence type="predicted"/>
<feature type="coiled-coil region" evidence="6">
    <location>
        <begin position="351"/>
        <end position="378"/>
    </location>
</feature>
<dbReference type="PANTHER" id="PTHR15746:SF23">
    <property type="entry name" value="RAB11 INTERACTING PROTEIN, ISOFORM A"/>
    <property type="match status" value="1"/>
</dbReference>
<evidence type="ECO:0000313" key="11">
    <source>
        <dbReference type="Proteomes" id="UP001461498"/>
    </source>
</evidence>
<organism evidence="10 11">
    <name type="scientific">Rhynocoris fuscipes</name>
    <dbReference type="NCBI Taxonomy" id="488301"/>
    <lineage>
        <taxon>Eukaryota</taxon>
        <taxon>Metazoa</taxon>
        <taxon>Ecdysozoa</taxon>
        <taxon>Arthropoda</taxon>
        <taxon>Hexapoda</taxon>
        <taxon>Insecta</taxon>
        <taxon>Pterygota</taxon>
        <taxon>Neoptera</taxon>
        <taxon>Paraneoptera</taxon>
        <taxon>Hemiptera</taxon>
        <taxon>Heteroptera</taxon>
        <taxon>Panheteroptera</taxon>
        <taxon>Cimicomorpha</taxon>
        <taxon>Reduviidae</taxon>
        <taxon>Harpactorinae</taxon>
        <taxon>Harpactorini</taxon>
        <taxon>Rhynocoris</taxon>
    </lineage>
</organism>
<comment type="caution">
    <text evidence="10">The sequence shown here is derived from an EMBL/GenBank/DDBJ whole genome shotgun (WGS) entry which is preliminary data.</text>
</comment>
<evidence type="ECO:0000259" key="9">
    <source>
        <dbReference type="PROSITE" id="PS51511"/>
    </source>
</evidence>
<keyword evidence="3" id="KW-0597">Phosphoprotein</keyword>
<evidence type="ECO:0000256" key="6">
    <source>
        <dbReference type="SAM" id="Coils"/>
    </source>
</evidence>
<evidence type="ECO:0000259" key="8">
    <source>
        <dbReference type="PROSITE" id="PS50004"/>
    </source>
</evidence>
<dbReference type="Gene3D" id="2.60.40.150">
    <property type="entry name" value="C2 domain"/>
    <property type="match status" value="1"/>
</dbReference>
<dbReference type="PROSITE" id="PS51511">
    <property type="entry name" value="FIP_RBD"/>
    <property type="match status" value="1"/>
</dbReference>
<feature type="domain" description="C2" evidence="8">
    <location>
        <begin position="1"/>
        <end position="115"/>
    </location>
</feature>
<sequence length="397" mass="44718">MILLYLFFDFNFCIYFFPVQRARGLISKGKNGTNNVFVTIGLGKETFQTSVKDKATEAVDWHEKCELLIPKQGNTAEIVLTALHHNLIGIDEFLGRVCLPLNEMDVYERPKNRWFKLKDKAGKETKERGELEVKVAFIVKAGSLSDLSKKEKHRSSLGQLSHAAQSFGGSLISIGSLDKRKGLKKFASKISHKLNKKSHKSNDSTNVDEFKSSQQNVQSAGDADPGVISEAESDDDFMLDELSHKGSGCSLSARSLSRKSVELPESPKPITDQIRPPKPPRIQNILSLSNSNVLTTNDQDVAFNKKAKERLMERIIIGKEVTRASSPQFGLNSEILKKYSDKSKEDLIYIIMELQERLSKEQKRQRELEDYLDQLLLRVMETSPRILQNPYSSAEVA</sequence>
<reference evidence="10 11" key="1">
    <citation type="submission" date="2022-12" db="EMBL/GenBank/DDBJ databases">
        <title>Chromosome-level genome assembly of true bugs.</title>
        <authorList>
            <person name="Ma L."/>
            <person name="Li H."/>
        </authorList>
    </citation>
    <scope>NUCLEOTIDE SEQUENCE [LARGE SCALE GENOMIC DNA]</scope>
    <source>
        <strain evidence="10">Lab_2022b</strain>
    </source>
</reference>
<dbReference type="InterPro" id="IPR037789">
    <property type="entry name" value="FIP_classI"/>
</dbReference>
<keyword evidence="6" id="KW-0175">Coiled coil</keyword>
<evidence type="ECO:0000256" key="3">
    <source>
        <dbReference type="ARBA" id="ARBA00022553"/>
    </source>
</evidence>
<dbReference type="PANTHER" id="PTHR15746">
    <property type="entry name" value="RAB11-RELATED"/>
    <property type="match status" value="1"/>
</dbReference>
<dbReference type="SUPFAM" id="SSF49562">
    <property type="entry name" value="C2 domain (Calcium/lipid-binding domain, CaLB)"/>
    <property type="match status" value="1"/>
</dbReference>
<dbReference type="InterPro" id="IPR035892">
    <property type="entry name" value="C2_domain_sf"/>
</dbReference>
<keyword evidence="2" id="KW-0813">Transport</keyword>
<keyword evidence="5" id="KW-0653">Protein transport</keyword>
<dbReference type="Gene3D" id="1.20.5.2440">
    <property type="match status" value="1"/>
</dbReference>
<name>A0AAW1CIN1_9HEMI</name>
<evidence type="ECO:0000256" key="4">
    <source>
        <dbReference type="ARBA" id="ARBA00022753"/>
    </source>
</evidence>
<dbReference type="Pfam" id="PF00168">
    <property type="entry name" value="C2"/>
    <property type="match status" value="1"/>
</dbReference>